<sequence length="124" mass="13128">MRRLAVVLGGAAAVLWVAAPASAFAHDKVANPYLHTALDVLVLAVVTAPVWTAYLWGGRRRALLMALVGLVQVPVAVIGFVPIVDPLVHLVAFLTALGLTAASLIYVRRYAPSPAPAQESVRRL</sequence>
<dbReference type="EMBL" id="BSDI01000030">
    <property type="protein sequence ID" value="GLI00130.1"/>
    <property type="molecule type" value="Genomic_DNA"/>
</dbReference>
<evidence type="ECO:0000313" key="4">
    <source>
        <dbReference type="Proteomes" id="UP001144280"/>
    </source>
</evidence>
<name>A0ABQ5R155_9ACTN</name>
<feature type="transmembrane region" description="Helical" evidence="1">
    <location>
        <begin position="63"/>
        <end position="81"/>
    </location>
</feature>
<evidence type="ECO:0000256" key="2">
    <source>
        <dbReference type="SAM" id="SignalP"/>
    </source>
</evidence>
<keyword evidence="1" id="KW-0812">Transmembrane</keyword>
<feature type="transmembrane region" description="Helical" evidence="1">
    <location>
        <begin position="87"/>
        <end position="107"/>
    </location>
</feature>
<keyword evidence="4" id="KW-1185">Reference proteome</keyword>
<keyword evidence="1" id="KW-0472">Membrane</keyword>
<keyword evidence="1" id="KW-1133">Transmembrane helix</keyword>
<evidence type="ECO:0000256" key="1">
    <source>
        <dbReference type="SAM" id="Phobius"/>
    </source>
</evidence>
<keyword evidence="2" id="KW-0732">Signal</keyword>
<feature type="transmembrane region" description="Helical" evidence="1">
    <location>
        <begin position="33"/>
        <end position="56"/>
    </location>
</feature>
<feature type="signal peptide" evidence="2">
    <location>
        <begin position="1"/>
        <end position="25"/>
    </location>
</feature>
<accession>A0ABQ5R155</accession>
<evidence type="ECO:0008006" key="5">
    <source>
        <dbReference type="Google" id="ProtNLM"/>
    </source>
</evidence>
<feature type="chain" id="PRO_5045591683" description="Integral membrane protein" evidence="2">
    <location>
        <begin position="26"/>
        <end position="124"/>
    </location>
</feature>
<dbReference type="RefSeq" id="WP_281900247.1">
    <property type="nucleotide sequence ID" value="NZ_BSDI01000030.1"/>
</dbReference>
<protein>
    <recommendedName>
        <fullName evidence="5">Integral membrane protein</fullName>
    </recommendedName>
</protein>
<proteinExistence type="predicted"/>
<comment type="caution">
    <text evidence="3">The sequence shown here is derived from an EMBL/GenBank/DDBJ whole genome shotgun (WGS) entry which is preliminary data.</text>
</comment>
<dbReference type="Proteomes" id="UP001144280">
    <property type="component" value="Unassembled WGS sequence"/>
</dbReference>
<evidence type="ECO:0000313" key="3">
    <source>
        <dbReference type="EMBL" id="GLI00130.1"/>
    </source>
</evidence>
<gene>
    <name evidence="3" type="ORF">Pa4123_54060</name>
</gene>
<reference evidence="3" key="1">
    <citation type="submission" date="2022-12" db="EMBL/GenBank/DDBJ databases">
        <title>New Phytohabitans aurantiacus sp. RD004123 nov., an actinomycete isolated from soil.</title>
        <authorList>
            <person name="Triningsih D.W."/>
            <person name="Harunari E."/>
            <person name="Igarashi Y."/>
        </authorList>
    </citation>
    <scope>NUCLEOTIDE SEQUENCE</scope>
    <source>
        <strain evidence="3">RD004123</strain>
    </source>
</reference>
<organism evidence="3 4">
    <name type="scientific">Phytohabitans aurantiacus</name>
    <dbReference type="NCBI Taxonomy" id="3016789"/>
    <lineage>
        <taxon>Bacteria</taxon>
        <taxon>Bacillati</taxon>
        <taxon>Actinomycetota</taxon>
        <taxon>Actinomycetes</taxon>
        <taxon>Micromonosporales</taxon>
        <taxon>Micromonosporaceae</taxon>
    </lineage>
</organism>